<protein>
    <submittedName>
        <fullName evidence="1">Uncharacterized protein</fullName>
    </submittedName>
</protein>
<reference evidence="1 2" key="1">
    <citation type="submission" date="2019-05" db="EMBL/GenBank/DDBJ databases">
        <title>Another draft genome of Portunus trituberculatus and its Hox gene families provides insights of decapod evolution.</title>
        <authorList>
            <person name="Jeong J.-H."/>
            <person name="Song I."/>
            <person name="Kim S."/>
            <person name="Choi T."/>
            <person name="Kim D."/>
            <person name="Ryu S."/>
            <person name="Kim W."/>
        </authorList>
    </citation>
    <scope>NUCLEOTIDE SEQUENCE [LARGE SCALE GENOMIC DNA]</scope>
    <source>
        <tissue evidence="1">Muscle</tissue>
    </source>
</reference>
<dbReference type="EMBL" id="VSRR010000004">
    <property type="protein sequence ID" value="MPC07597.1"/>
    <property type="molecule type" value="Genomic_DNA"/>
</dbReference>
<proteinExistence type="predicted"/>
<comment type="caution">
    <text evidence="1">The sequence shown here is derived from an EMBL/GenBank/DDBJ whole genome shotgun (WGS) entry which is preliminary data.</text>
</comment>
<evidence type="ECO:0000313" key="2">
    <source>
        <dbReference type="Proteomes" id="UP000324222"/>
    </source>
</evidence>
<dbReference type="Proteomes" id="UP000324222">
    <property type="component" value="Unassembled WGS sequence"/>
</dbReference>
<gene>
    <name evidence="1" type="ORF">E2C01_000161</name>
</gene>
<keyword evidence="2" id="KW-1185">Reference proteome</keyword>
<organism evidence="1 2">
    <name type="scientific">Portunus trituberculatus</name>
    <name type="common">Swimming crab</name>
    <name type="synonym">Neptunus trituberculatus</name>
    <dbReference type="NCBI Taxonomy" id="210409"/>
    <lineage>
        <taxon>Eukaryota</taxon>
        <taxon>Metazoa</taxon>
        <taxon>Ecdysozoa</taxon>
        <taxon>Arthropoda</taxon>
        <taxon>Crustacea</taxon>
        <taxon>Multicrustacea</taxon>
        <taxon>Malacostraca</taxon>
        <taxon>Eumalacostraca</taxon>
        <taxon>Eucarida</taxon>
        <taxon>Decapoda</taxon>
        <taxon>Pleocyemata</taxon>
        <taxon>Brachyura</taxon>
        <taxon>Eubrachyura</taxon>
        <taxon>Portunoidea</taxon>
        <taxon>Portunidae</taxon>
        <taxon>Portuninae</taxon>
        <taxon>Portunus</taxon>
    </lineage>
</organism>
<name>A0A5B7CDX4_PORTR</name>
<sequence>MMVQSALVLPRIQEQVHQCSQCTNLYVVTVAVHVVVTPVTGSSRFPPRGAVSSRRFSKVITVTVSLLYCHATDSFVTGLLLSVTMNFALETVIRQRHRE</sequence>
<dbReference type="AlphaFoldDB" id="A0A5B7CDX4"/>
<evidence type="ECO:0000313" key="1">
    <source>
        <dbReference type="EMBL" id="MPC07597.1"/>
    </source>
</evidence>
<accession>A0A5B7CDX4</accession>